<keyword evidence="1" id="KW-0812">Transmembrane</keyword>
<feature type="transmembrane region" description="Helical" evidence="1">
    <location>
        <begin position="66"/>
        <end position="91"/>
    </location>
</feature>
<name>A0A101E388_9THEO</name>
<evidence type="ECO:0000256" key="1">
    <source>
        <dbReference type="SAM" id="Phobius"/>
    </source>
</evidence>
<dbReference type="EMBL" id="SLWU01000044">
    <property type="protein sequence ID" value="TCO55317.1"/>
    <property type="molecule type" value="Genomic_DNA"/>
</dbReference>
<comment type="caution">
    <text evidence="2">The sequence shown here is derived from an EMBL/GenBank/DDBJ whole genome shotgun (WGS) entry which is preliminary data.</text>
</comment>
<evidence type="ECO:0000313" key="2">
    <source>
        <dbReference type="EMBL" id="TCO55317.1"/>
    </source>
</evidence>
<feature type="transmembrane region" description="Helical" evidence="1">
    <location>
        <begin position="6"/>
        <end position="29"/>
    </location>
</feature>
<keyword evidence="1" id="KW-0472">Membrane</keyword>
<sequence length="115" mass="12859">MKRAFFYRGSLIGALWGTLSYVILVVPAIRETIRGYLGYNMTYLLLFLPSAWVVPIFGNWDVHGFWGAALPLGASIAAGAIAGAFVGTIFFRSDSLATLVIKCIYRKKWGYFRRI</sequence>
<organism evidence="2 3">
    <name type="scientific">Caldanaerobacter subterraneus</name>
    <dbReference type="NCBI Taxonomy" id="911092"/>
    <lineage>
        <taxon>Bacteria</taxon>
        <taxon>Bacillati</taxon>
        <taxon>Bacillota</taxon>
        <taxon>Clostridia</taxon>
        <taxon>Thermoanaerobacterales</taxon>
        <taxon>Thermoanaerobacteraceae</taxon>
        <taxon>Caldanaerobacter</taxon>
    </lineage>
</organism>
<feature type="transmembrane region" description="Helical" evidence="1">
    <location>
        <begin position="41"/>
        <end position="60"/>
    </location>
</feature>
<reference evidence="2 3" key="1">
    <citation type="submission" date="2019-03" db="EMBL/GenBank/DDBJ databases">
        <title>Genomic Encyclopedia of Type Strains, Phase IV (KMG-IV): sequencing the most valuable type-strain genomes for metagenomic binning, comparative biology and taxonomic classification.</title>
        <authorList>
            <person name="Goeker M."/>
        </authorList>
    </citation>
    <scope>NUCLEOTIDE SEQUENCE [LARGE SCALE GENOMIC DNA]</scope>
    <source>
        <strain evidence="2 3">DSM 13054</strain>
    </source>
</reference>
<proteinExistence type="predicted"/>
<keyword evidence="1" id="KW-1133">Transmembrane helix</keyword>
<evidence type="ECO:0000313" key="3">
    <source>
        <dbReference type="Proteomes" id="UP000294886"/>
    </source>
</evidence>
<gene>
    <name evidence="2" type="ORF">EV203_1441</name>
</gene>
<protein>
    <submittedName>
        <fullName evidence="2">Uncharacterized protein</fullName>
    </submittedName>
</protein>
<accession>A0A101E388</accession>
<dbReference type="Proteomes" id="UP000294886">
    <property type="component" value="Unassembled WGS sequence"/>
</dbReference>
<dbReference type="AlphaFoldDB" id="A0A101E388"/>